<proteinExistence type="predicted"/>
<protein>
    <submittedName>
        <fullName evidence="1">Uncharacterized protein</fullName>
    </submittedName>
</protein>
<sequence length="173" mass="18768">MDATKTIMLAGAIGLGAAALLSLPNVLPRAVAEEEPMRTLFSTPRETWPPAFDPDRLMRWSYYVQPGVSVEPIKETVVRKIGYGRSTFVNVMETASGVYSTDGLASPHIQYPGIIKEPKPSPAAGLWYWSGRQWVASAPISADSFVSIIPFDDGSLLTTEDGNCVALKNSVYC</sequence>
<dbReference type="EMBL" id="LAJE02000244">
    <property type="protein sequence ID" value="OEO29935.1"/>
    <property type="molecule type" value="Genomic_DNA"/>
</dbReference>
<accession>A0A1E5XMY7</accession>
<keyword evidence="2" id="KW-1185">Reference proteome</keyword>
<dbReference type="OrthoDB" id="7960896at2"/>
<evidence type="ECO:0000313" key="1">
    <source>
        <dbReference type="EMBL" id="OEO29935.1"/>
    </source>
</evidence>
<dbReference type="Proteomes" id="UP000095463">
    <property type="component" value="Unassembled WGS sequence"/>
</dbReference>
<organism evidence="1 2">
    <name type="scientific">Devosia insulae DS-56</name>
    <dbReference type="NCBI Taxonomy" id="1116389"/>
    <lineage>
        <taxon>Bacteria</taxon>
        <taxon>Pseudomonadati</taxon>
        <taxon>Pseudomonadota</taxon>
        <taxon>Alphaproteobacteria</taxon>
        <taxon>Hyphomicrobiales</taxon>
        <taxon>Devosiaceae</taxon>
        <taxon>Devosia</taxon>
    </lineage>
</organism>
<dbReference type="RefSeq" id="WP_069910824.1">
    <property type="nucleotide sequence ID" value="NZ_LAJE02000244.1"/>
</dbReference>
<name>A0A1E5XMY7_9HYPH</name>
<evidence type="ECO:0000313" key="2">
    <source>
        <dbReference type="Proteomes" id="UP000095463"/>
    </source>
</evidence>
<reference evidence="1 2" key="1">
    <citation type="journal article" date="2015" name="Genome Announc.">
        <title>Genome Assemblies of Three Soil-Associated Devosia species: D. insulae, D. limi, and D. soli.</title>
        <authorList>
            <person name="Hassan Y.I."/>
            <person name="Lepp D."/>
            <person name="Zhou T."/>
        </authorList>
    </citation>
    <scope>NUCLEOTIDE SEQUENCE [LARGE SCALE GENOMIC DNA]</scope>
    <source>
        <strain evidence="1 2">DS-56</strain>
    </source>
</reference>
<comment type="caution">
    <text evidence="1">The sequence shown here is derived from an EMBL/GenBank/DDBJ whole genome shotgun (WGS) entry which is preliminary data.</text>
</comment>
<gene>
    <name evidence="1" type="ORF">VW23_023650</name>
</gene>
<dbReference type="AlphaFoldDB" id="A0A1E5XMY7"/>